<feature type="compositionally biased region" description="Basic and acidic residues" evidence="1">
    <location>
        <begin position="43"/>
        <end position="54"/>
    </location>
</feature>
<dbReference type="RefSeq" id="WP_284207873.1">
    <property type="nucleotide sequence ID" value="NZ_BSSU01000009.1"/>
</dbReference>
<proteinExistence type="predicted"/>
<accession>A0ABQ6H4F9</accession>
<gene>
    <name evidence="3" type="ORF">theurythT_19590</name>
</gene>
<evidence type="ECO:0000256" key="1">
    <source>
        <dbReference type="SAM" id="MobiDB-lite"/>
    </source>
</evidence>
<protein>
    <recommendedName>
        <fullName evidence="2">Toxin co-regulated pilus biosynthesis protein Q C-terminal domain-containing protein</fullName>
    </recommendedName>
</protein>
<keyword evidence="4" id="KW-1185">Reference proteome</keyword>
<comment type="caution">
    <text evidence="3">The sequence shown here is derived from an EMBL/GenBank/DDBJ whole genome shotgun (WGS) entry which is preliminary data.</text>
</comment>
<name>A0ABQ6H4F9_9GAMM</name>
<evidence type="ECO:0000313" key="4">
    <source>
        <dbReference type="Proteomes" id="UP001157133"/>
    </source>
</evidence>
<evidence type="ECO:0000313" key="3">
    <source>
        <dbReference type="EMBL" id="GLX82507.1"/>
    </source>
</evidence>
<feature type="domain" description="Toxin co-regulated pilus biosynthesis protein Q C-terminal" evidence="2">
    <location>
        <begin position="141"/>
        <end position="210"/>
    </location>
</feature>
<organism evidence="3 4">
    <name type="scientific">Thalassotalea eurytherma</name>
    <dbReference type="NCBI Taxonomy" id="1144278"/>
    <lineage>
        <taxon>Bacteria</taxon>
        <taxon>Pseudomonadati</taxon>
        <taxon>Pseudomonadota</taxon>
        <taxon>Gammaproteobacteria</taxon>
        <taxon>Alteromonadales</taxon>
        <taxon>Colwelliaceae</taxon>
        <taxon>Thalassotalea</taxon>
    </lineage>
</organism>
<dbReference type="EMBL" id="BSSU01000009">
    <property type="protein sequence ID" value="GLX82507.1"/>
    <property type="molecule type" value="Genomic_DNA"/>
</dbReference>
<sequence>MSFWIRNLIFGTILAGVAYVLLANMDMISEFASGFTGSSSEALVKETPKEEFKTDTTPNAKPEPQSRSERLSSNKAAEGLSNFYSSIRPGLDDKGPVVRKNVVYLNEPQGSLEDILEARKMITRPYRKSWRGDISSRPFRTGETLYQKLSQFGEEQGLEVVWWLDKDFIVKDPFRINKNIVRTAYQVGKAIEGHFENGIDIYFCHQHRNITLISGGNNYLAQNCTLLDSENAR</sequence>
<evidence type="ECO:0000259" key="2">
    <source>
        <dbReference type="Pfam" id="PF10671"/>
    </source>
</evidence>
<reference evidence="3 4" key="1">
    <citation type="submission" date="2023-03" db="EMBL/GenBank/DDBJ databases">
        <title>Draft genome sequence of Thalassotalea eurytherma JCM 18482T.</title>
        <authorList>
            <person name="Sawabe T."/>
        </authorList>
    </citation>
    <scope>NUCLEOTIDE SEQUENCE [LARGE SCALE GENOMIC DNA]</scope>
    <source>
        <strain evidence="3 4">JCM 18482</strain>
    </source>
</reference>
<feature type="region of interest" description="Disordered" evidence="1">
    <location>
        <begin position="43"/>
        <end position="74"/>
    </location>
</feature>
<dbReference type="InterPro" id="IPR018927">
    <property type="entry name" value="Pilus_synth_Q_C"/>
</dbReference>
<dbReference type="Proteomes" id="UP001157133">
    <property type="component" value="Unassembled WGS sequence"/>
</dbReference>
<dbReference type="Pfam" id="PF10671">
    <property type="entry name" value="TcpQ"/>
    <property type="match status" value="1"/>
</dbReference>